<organism evidence="1 2">
    <name type="scientific">Dendrobium nobile</name>
    <name type="common">Orchid</name>
    <dbReference type="NCBI Taxonomy" id="94219"/>
    <lineage>
        <taxon>Eukaryota</taxon>
        <taxon>Viridiplantae</taxon>
        <taxon>Streptophyta</taxon>
        <taxon>Embryophyta</taxon>
        <taxon>Tracheophyta</taxon>
        <taxon>Spermatophyta</taxon>
        <taxon>Magnoliopsida</taxon>
        <taxon>Liliopsida</taxon>
        <taxon>Asparagales</taxon>
        <taxon>Orchidaceae</taxon>
        <taxon>Epidendroideae</taxon>
        <taxon>Malaxideae</taxon>
        <taxon>Dendrobiinae</taxon>
        <taxon>Dendrobium</taxon>
    </lineage>
</organism>
<evidence type="ECO:0000313" key="1">
    <source>
        <dbReference type="EMBL" id="KAI0501313.1"/>
    </source>
</evidence>
<proteinExistence type="predicted"/>
<evidence type="ECO:0000313" key="2">
    <source>
        <dbReference type="Proteomes" id="UP000829196"/>
    </source>
</evidence>
<protein>
    <submittedName>
        <fullName evidence="1">Uncharacterized protein</fullName>
    </submittedName>
</protein>
<dbReference type="Proteomes" id="UP000829196">
    <property type="component" value="Unassembled WGS sequence"/>
</dbReference>
<name>A0A8T3AXS6_DENNO</name>
<gene>
    <name evidence="1" type="ORF">KFK09_016257</name>
</gene>
<accession>A0A8T3AXS6</accession>
<sequence length="102" mass="11909">MRHPSCLYAALPPPLPMSRFHLPPQLPTHHRQREPKSLILTHVPWSKPLITFEVQSIRPLLLQLLLSEILEVSPYYRLLLWDLPKNTRWRPLGCNKCGGYPV</sequence>
<comment type="caution">
    <text evidence="1">The sequence shown here is derived from an EMBL/GenBank/DDBJ whole genome shotgun (WGS) entry which is preliminary data.</text>
</comment>
<reference evidence="1" key="1">
    <citation type="journal article" date="2022" name="Front. Genet.">
        <title>Chromosome-Scale Assembly of the Dendrobium nobile Genome Provides Insights Into the Molecular Mechanism of the Biosynthesis of the Medicinal Active Ingredient of Dendrobium.</title>
        <authorList>
            <person name="Xu Q."/>
            <person name="Niu S.-C."/>
            <person name="Li K.-L."/>
            <person name="Zheng P.-J."/>
            <person name="Zhang X.-J."/>
            <person name="Jia Y."/>
            <person name="Liu Y."/>
            <person name="Niu Y.-X."/>
            <person name="Yu L.-H."/>
            <person name="Chen D.-F."/>
            <person name="Zhang G.-Q."/>
        </authorList>
    </citation>
    <scope>NUCLEOTIDE SEQUENCE</scope>
    <source>
        <tissue evidence="1">Leaf</tissue>
    </source>
</reference>
<dbReference type="EMBL" id="JAGYWB010000012">
    <property type="protein sequence ID" value="KAI0501313.1"/>
    <property type="molecule type" value="Genomic_DNA"/>
</dbReference>
<dbReference type="AlphaFoldDB" id="A0A8T3AXS6"/>
<keyword evidence="2" id="KW-1185">Reference proteome</keyword>